<dbReference type="Pfam" id="PF01395">
    <property type="entry name" value="PBP_GOBP"/>
    <property type="match status" value="1"/>
</dbReference>
<dbReference type="SUPFAM" id="SSF47565">
    <property type="entry name" value="Insect pheromone/odorant-binding proteins"/>
    <property type="match status" value="1"/>
</dbReference>
<dbReference type="InterPro" id="IPR036728">
    <property type="entry name" value="PBP_GOBP_sf"/>
</dbReference>
<reference evidence="2 3" key="1">
    <citation type="submission" date="2023-11" db="EMBL/GenBank/DDBJ databases">
        <authorList>
            <person name="Hedman E."/>
            <person name="Englund M."/>
            <person name="Stromberg M."/>
            <person name="Nyberg Akerstrom W."/>
            <person name="Nylinder S."/>
            <person name="Jareborg N."/>
            <person name="Kallberg Y."/>
            <person name="Kronander E."/>
        </authorList>
    </citation>
    <scope>NUCLEOTIDE SEQUENCE [LARGE SCALE GENOMIC DNA]</scope>
</reference>
<evidence type="ECO:0000313" key="2">
    <source>
        <dbReference type="EMBL" id="CAK1588962.1"/>
    </source>
</evidence>
<accession>A0AAV1L4I9</accession>
<dbReference type="Gene3D" id="1.10.238.20">
    <property type="entry name" value="Pheromone/general odorant binding protein domain"/>
    <property type="match status" value="1"/>
</dbReference>
<proteinExistence type="predicted"/>
<protein>
    <submittedName>
        <fullName evidence="2">Uncharacterized protein</fullName>
    </submittedName>
</protein>
<keyword evidence="1" id="KW-0732">Signal</keyword>
<evidence type="ECO:0000256" key="1">
    <source>
        <dbReference type="SAM" id="SignalP"/>
    </source>
</evidence>
<dbReference type="InterPro" id="IPR006170">
    <property type="entry name" value="PBP/GOBP"/>
</dbReference>
<dbReference type="EMBL" id="CAVLGL010000083">
    <property type="protein sequence ID" value="CAK1588962.1"/>
    <property type="molecule type" value="Genomic_DNA"/>
</dbReference>
<keyword evidence="3" id="KW-1185">Reference proteome</keyword>
<dbReference type="Proteomes" id="UP001314205">
    <property type="component" value="Unassembled WGS sequence"/>
</dbReference>
<sequence length="212" mass="24626">MWHEVLLIVLLLNLVCEIFSNKVNVQKKDRAIELDSNHDIKIDKDTIITRNMKLNKKNRAIMEKNINNNDNEEREPPHWSYSSFPQDVALHAEQFKRNMTECLKEVHAKEKKTIKQLSPRKKSPIHGECLIACVLKRNGVISNGKIYKDNLIVLLRKFFASDTKLLKKLDKNLDRCIEASSHNKDECAMAAQLNDCTNDLMANNKHKIFVNY</sequence>
<name>A0AAV1L4I9_9NEOP</name>
<dbReference type="GO" id="GO:0005549">
    <property type="term" value="F:odorant binding"/>
    <property type="evidence" value="ECO:0007669"/>
    <property type="project" value="InterPro"/>
</dbReference>
<comment type="caution">
    <text evidence="2">The sequence shown here is derived from an EMBL/GenBank/DDBJ whole genome shotgun (WGS) entry which is preliminary data.</text>
</comment>
<feature type="chain" id="PRO_5043617698" evidence="1">
    <location>
        <begin position="21"/>
        <end position="212"/>
    </location>
</feature>
<organism evidence="2 3">
    <name type="scientific">Parnassius mnemosyne</name>
    <name type="common">clouded apollo</name>
    <dbReference type="NCBI Taxonomy" id="213953"/>
    <lineage>
        <taxon>Eukaryota</taxon>
        <taxon>Metazoa</taxon>
        <taxon>Ecdysozoa</taxon>
        <taxon>Arthropoda</taxon>
        <taxon>Hexapoda</taxon>
        <taxon>Insecta</taxon>
        <taxon>Pterygota</taxon>
        <taxon>Neoptera</taxon>
        <taxon>Endopterygota</taxon>
        <taxon>Lepidoptera</taxon>
        <taxon>Glossata</taxon>
        <taxon>Ditrysia</taxon>
        <taxon>Papilionoidea</taxon>
        <taxon>Papilionidae</taxon>
        <taxon>Parnassiinae</taxon>
        <taxon>Parnassini</taxon>
        <taxon>Parnassius</taxon>
        <taxon>Driopa</taxon>
    </lineage>
</organism>
<gene>
    <name evidence="2" type="ORF">PARMNEM_LOCUS9532</name>
</gene>
<feature type="signal peptide" evidence="1">
    <location>
        <begin position="1"/>
        <end position="20"/>
    </location>
</feature>
<evidence type="ECO:0000313" key="3">
    <source>
        <dbReference type="Proteomes" id="UP001314205"/>
    </source>
</evidence>
<dbReference type="AlphaFoldDB" id="A0AAV1L4I9"/>